<dbReference type="GO" id="GO:0015074">
    <property type="term" value="P:DNA integration"/>
    <property type="evidence" value="ECO:0007669"/>
    <property type="project" value="InterPro"/>
</dbReference>
<organism evidence="3 4">
    <name type="scientific">Legionella antarctica</name>
    <dbReference type="NCBI Taxonomy" id="2708020"/>
    <lineage>
        <taxon>Bacteria</taxon>
        <taxon>Pseudomonadati</taxon>
        <taxon>Pseudomonadota</taxon>
        <taxon>Gammaproteobacteria</taxon>
        <taxon>Legionellales</taxon>
        <taxon>Legionellaceae</taxon>
        <taxon>Legionella</taxon>
    </lineage>
</organism>
<dbReference type="AlphaFoldDB" id="A0A6F8SZ93"/>
<dbReference type="PROSITE" id="PS51898">
    <property type="entry name" value="TYR_RECOMBINASE"/>
    <property type="match status" value="1"/>
</dbReference>
<dbReference type="Pfam" id="PF00589">
    <property type="entry name" value="Phage_integrase"/>
    <property type="match status" value="1"/>
</dbReference>
<evidence type="ECO:0000259" key="2">
    <source>
        <dbReference type="PROSITE" id="PS51898"/>
    </source>
</evidence>
<dbReference type="InterPro" id="IPR013762">
    <property type="entry name" value="Integrase-like_cat_sf"/>
</dbReference>
<keyword evidence="1" id="KW-0233">DNA recombination</keyword>
<dbReference type="GO" id="GO:0003677">
    <property type="term" value="F:DNA binding"/>
    <property type="evidence" value="ECO:0007669"/>
    <property type="project" value="InterPro"/>
</dbReference>
<protein>
    <recommendedName>
        <fullName evidence="2">Tyr recombinase domain-containing protein</fullName>
    </recommendedName>
</protein>
<sequence>MVGNFAGSGLEPLIGASSHSGRRTFITRLIEQGADIKAVSRLAGHASIVTTSEYVEDNPDRLKRISSLAIF</sequence>
<dbReference type="CDD" id="cd00397">
    <property type="entry name" value="DNA_BRE_C"/>
    <property type="match status" value="1"/>
</dbReference>
<dbReference type="InterPro" id="IPR002104">
    <property type="entry name" value="Integrase_catalytic"/>
</dbReference>
<proteinExistence type="predicted"/>
<reference evidence="3" key="1">
    <citation type="journal article" date="2020" name="Microbiol. Resour. Announc.">
        <title>Complete Genome Sequence of Novel Psychrotolerant Legionella Strain TUM19329, Isolated from Antarctic Lake Sediment.</title>
        <authorList>
            <person name="Shimada S."/>
            <person name="Nakai R."/>
            <person name="Aoki K."/>
            <person name="Shimoeda N."/>
            <person name="Ohno G."/>
            <person name="Miyazaki Y."/>
            <person name="Kudoh S."/>
            <person name="Imura S."/>
            <person name="Watanabe K."/>
            <person name="Ishii Y."/>
            <person name="Tateda K."/>
        </authorList>
    </citation>
    <scope>NUCLEOTIDE SEQUENCE [LARGE SCALE GENOMIC DNA]</scope>
    <source>
        <strain evidence="3">TUM19329</strain>
    </source>
</reference>
<evidence type="ECO:0000313" key="4">
    <source>
        <dbReference type="Proteomes" id="UP000502894"/>
    </source>
</evidence>
<evidence type="ECO:0000256" key="1">
    <source>
        <dbReference type="ARBA" id="ARBA00023172"/>
    </source>
</evidence>
<dbReference type="Gene3D" id="1.10.443.10">
    <property type="entry name" value="Intergrase catalytic core"/>
    <property type="match status" value="1"/>
</dbReference>
<dbReference type="RefSeq" id="WP_226905526.1">
    <property type="nucleotide sequence ID" value="NZ_AP022839.1"/>
</dbReference>
<evidence type="ECO:0000313" key="3">
    <source>
        <dbReference type="EMBL" id="BCA93754.1"/>
    </source>
</evidence>
<dbReference type="GO" id="GO:0006310">
    <property type="term" value="P:DNA recombination"/>
    <property type="evidence" value="ECO:0007669"/>
    <property type="project" value="UniProtKB-KW"/>
</dbReference>
<dbReference type="EMBL" id="AP022839">
    <property type="protein sequence ID" value="BCA93754.1"/>
    <property type="molecule type" value="Genomic_DNA"/>
</dbReference>
<keyword evidence="4" id="KW-1185">Reference proteome</keyword>
<feature type="domain" description="Tyr recombinase" evidence="2">
    <location>
        <begin position="1"/>
        <end position="67"/>
    </location>
</feature>
<accession>A0A6F8SZ93</accession>
<gene>
    <name evidence="3" type="ORF">TUM19329_01150</name>
</gene>
<dbReference type="Proteomes" id="UP000502894">
    <property type="component" value="Chromosome"/>
</dbReference>
<name>A0A6F8SZ93_9GAMM</name>
<dbReference type="KEGG" id="lant:TUM19329_01150"/>
<dbReference type="InterPro" id="IPR011010">
    <property type="entry name" value="DNA_brk_join_enz"/>
</dbReference>
<dbReference type="SUPFAM" id="SSF56349">
    <property type="entry name" value="DNA breaking-rejoining enzymes"/>
    <property type="match status" value="1"/>
</dbReference>